<dbReference type="OrthoDB" id="948134at2"/>
<evidence type="ECO:0000256" key="1">
    <source>
        <dbReference type="ARBA" id="ARBA00004651"/>
    </source>
</evidence>
<evidence type="ECO:0000256" key="5">
    <source>
        <dbReference type="ARBA" id="ARBA00022989"/>
    </source>
</evidence>
<gene>
    <name evidence="10" type="ORF">C9I94_07845</name>
</gene>
<dbReference type="InterPro" id="IPR025902">
    <property type="entry name" value="LssY-like-C_dom"/>
</dbReference>
<evidence type="ECO:0000256" key="3">
    <source>
        <dbReference type="ARBA" id="ARBA00022475"/>
    </source>
</evidence>
<evidence type="ECO:0000259" key="8">
    <source>
        <dbReference type="Pfam" id="PF09335"/>
    </source>
</evidence>
<keyword evidence="5 7" id="KW-1133">Transmembrane helix</keyword>
<comment type="caution">
    <text evidence="10">The sequence shown here is derived from an EMBL/GenBank/DDBJ whole genome shotgun (WGS) entry which is preliminary data.</text>
</comment>
<evidence type="ECO:0000313" key="10">
    <source>
        <dbReference type="EMBL" id="PSW25546.1"/>
    </source>
</evidence>
<proteinExistence type="inferred from homology"/>
<dbReference type="PANTHER" id="PTHR30353:SF15">
    <property type="entry name" value="INNER MEMBRANE PROTEIN YABI"/>
    <property type="match status" value="1"/>
</dbReference>
<protein>
    <submittedName>
        <fullName evidence="10">Uncharacterized protein</fullName>
    </submittedName>
</protein>
<evidence type="ECO:0000259" key="9">
    <source>
        <dbReference type="Pfam" id="PF14067"/>
    </source>
</evidence>
<evidence type="ECO:0000313" key="11">
    <source>
        <dbReference type="Proteomes" id="UP000240481"/>
    </source>
</evidence>
<keyword evidence="4 7" id="KW-0812">Transmembrane</keyword>
<reference evidence="10 11" key="1">
    <citation type="submission" date="2018-01" db="EMBL/GenBank/DDBJ databases">
        <title>Whole genome sequencing of Histamine producing bacteria.</title>
        <authorList>
            <person name="Butler K."/>
        </authorList>
    </citation>
    <scope>NUCLEOTIDE SEQUENCE [LARGE SCALE GENOMIC DNA]</scope>
    <source>
        <strain evidence="10 11">DSM 24669</strain>
    </source>
</reference>
<feature type="transmembrane region" description="Helical" evidence="7">
    <location>
        <begin position="169"/>
        <end position="187"/>
    </location>
</feature>
<evidence type="ECO:0000256" key="7">
    <source>
        <dbReference type="SAM" id="Phobius"/>
    </source>
</evidence>
<feature type="transmembrane region" description="Helical" evidence="7">
    <location>
        <begin position="194"/>
        <end position="215"/>
    </location>
</feature>
<dbReference type="EMBL" id="PYLZ01000003">
    <property type="protein sequence ID" value="PSW25546.1"/>
    <property type="molecule type" value="Genomic_DNA"/>
</dbReference>
<evidence type="ECO:0000256" key="2">
    <source>
        <dbReference type="ARBA" id="ARBA00010792"/>
    </source>
</evidence>
<dbReference type="RefSeq" id="WP_048897571.1">
    <property type="nucleotide sequence ID" value="NZ_AP024853.1"/>
</dbReference>
<name>A0A0J8VEL6_9GAMM</name>
<dbReference type="Pfam" id="PF14067">
    <property type="entry name" value="LssY_C"/>
    <property type="match status" value="1"/>
</dbReference>
<feature type="transmembrane region" description="Helical" evidence="7">
    <location>
        <begin position="6"/>
        <end position="24"/>
    </location>
</feature>
<keyword evidence="3" id="KW-1003">Cell membrane</keyword>
<evidence type="ECO:0000256" key="4">
    <source>
        <dbReference type="ARBA" id="ARBA00022692"/>
    </source>
</evidence>
<dbReference type="STRING" id="680026.AB733_03930"/>
<dbReference type="GO" id="GO:0005886">
    <property type="term" value="C:plasma membrane"/>
    <property type="evidence" value="ECO:0007669"/>
    <property type="project" value="UniProtKB-SubCell"/>
</dbReference>
<organism evidence="10 11">
    <name type="scientific">Photobacterium swingsii</name>
    <dbReference type="NCBI Taxonomy" id="680026"/>
    <lineage>
        <taxon>Bacteria</taxon>
        <taxon>Pseudomonadati</taxon>
        <taxon>Pseudomonadota</taxon>
        <taxon>Gammaproteobacteria</taxon>
        <taxon>Vibrionales</taxon>
        <taxon>Vibrionaceae</taxon>
        <taxon>Photobacterium</taxon>
    </lineage>
</organism>
<keyword evidence="11" id="KW-1185">Reference proteome</keyword>
<feature type="transmembrane region" description="Helical" evidence="7">
    <location>
        <begin position="95"/>
        <end position="117"/>
    </location>
</feature>
<evidence type="ECO:0000256" key="6">
    <source>
        <dbReference type="ARBA" id="ARBA00023136"/>
    </source>
</evidence>
<dbReference type="AlphaFoldDB" id="A0A0J8VEL6"/>
<accession>A0A0J8VEL6</accession>
<comment type="subcellular location">
    <subcellularLocation>
        <location evidence="1">Cell membrane</location>
        <topology evidence="1">Multi-pass membrane protein</topology>
    </subcellularLocation>
</comment>
<feature type="transmembrane region" description="Helical" evidence="7">
    <location>
        <begin position="129"/>
        <end position="149"/>
    </location>
</feature>
<dbReference type="Proteomes" id="UP000240481">
    <property type="component" value="Unassembled WGS sequence"/>
</dbReference>
<keyword evidence="6 7" id="KW-0472">Membrane</keyword>
<feature type="domain" description="VTT" evidence="8">
    <location>
        <begin position="24"/>
        <end position="147"/>
    </location>
</feature>
<dbReference type="PANTHER" id="PTHR30353">
    <property type="entry name" value="INNER MEMBRANE PROTEIN DEDA-RELATED"/>
    <property type="match status" value="1"/>
</dbReference>
<dbReference type="InterPro" id="IPR032818">
    <property type="entry name" value="DedA-like"/>
</dbReference>
<dbReference type="Pfam" id="PF09335">
    <property type="entry name" value="VTT_dom"/>
    <property type="match status" value="1"/>
</dbReference>
<sequence>MDFSWWWLFGGSFFDALIGPNLFVPGEPFFLAAGYQLNQGLLTGAIAVLFGALLGDQLSFAIGHKMGGQGQRKLRRRFPKTRRATAKAKLALTRYGFIIVIAARLLGPIAWVMPFLAGSYRMPWWKFSLCSVIGITLGVGQFLLAGALMGHGLSMLPSIATLLLFLQEHWLLILTCAFGFITTLIFYRRQQGKWRNIVSTWIISLLLMNYVHFFINSNNIDFALIKTSYAQTTVNDTTELQGAKIDRYAQLNFEVYPGLAPVYQAQPINLIYLGANPDTLMQQLGWKKNKTFSNDNISLTHYFDLIQQKQPPISDLYWNQQPQWSAYQLAGDLLKRSHVRWWYGGIDKQSQQPFWVGAVSYDNNLKIAHYKGIITILHAIDPDVDEERDRLATNSLKAGWHVTKESLLIPQAFSKNNHYFSDGKVAIIHAYCGVANTCVQ</sequence>
<feature type="transmembrane region" description="Helical" evidence="7">
    <location>
        <begin position="36"/>
        <end position="55"/>
    </location>
</feature>
<dbReference type="InterPro" id="IPR032816">
    <property type="entry name" value="VTT_dom"/>
</dbReference>
<feature type="domain" description="LssY-like C-terminal" evidence="9">
    <location>
        <begin position="263"/>
        <end position="424"/>
    </location>
</feature>
<comment type="similarity">
    <text evidence="2">Belongs to the DedA family.</text>
</comment>